<accession>A0A8J6JFC8</accession>
<feature type="binding site" evidence="7">
    <location>
        <begin position="84"/>
        <end position="86"/>
    </location>
    <ligand>
        <name>substrate</name>
    </ligand>
</feature>
<keyword evidence="2 7" id="KW-0479">Metal-binding</keyword>
<sequence>MQMKLFVQRLDPRAPLPAYQTPGSAAMDLAALLDAPVTIAPRALVNIPTGLAIALPDAGWVALVFARSGLGIKHGIALSNGVGVIDSDYRGELRVGLTNLSDTPYTVQPGDRVAQLMVVPVARACVLELDELPATQRGAGGFGSTGK</sequence>
<evidence type="ECO:0000256" key="1">
    <source>
        <dbReference type="ARBA" id="ARBA00006581"/>
    </source>
</evidence>
<evidence type="ECO:0000313" key="9">
    <source>
        <dbReference type="EMBL" id="MBC5734262.1"/>
    </source>
</evidence>
<dbReference type="GO" id="GO:0004170">
    <property type="term" value="F:dUTP diphosphatase activity"/>
    <property type="evidence" value="ECO:0007669"/>
    <property type="project" value="UniProtKB-UniRule"/>
</dbReference>
<evidence type="ECO:0000313" key="10">
    <source>
        <dbReference type="Proteomes" id="UP000661435"/>
    </source>
</evidence>
<dbReference type="InterPro" id="IPR029054">
    <property type="entry name" value="dUTPase-like"/>
</dbReference>
<feature type="domain" description="dUTPase-like" evidence="8">
    <location>
        <begin position="14"/>
        <end position="146"/>
    </location>
</feature>
<comment type="pathway">
    <text evidence="7">Pyrimidine metabolism; dUMP biosynthesis; dUMP from dCTP (dUTP route): step 2/2.</text>
</comment>
<organism evidence="9 10">
    <name type="scientific">Lawsonibacter hominis</name>
    <dbReference type="NCBI Taxonomy" id="2763053"/>
    <lineage>
        <taxon>Bacteria</taxon>
        <taxon>Bacillati</taxon>
        <taxon>Bacillota</taxon>
        <taxon>Clostridia</taxon>
        <taxon>Eubacteriales</taxon>
        <taxon>Oscillospiraceae</taxon>
        <taxon>Lawsonibacter</taxon>
    </lineage>
</organism>
<dbReference type="PANTHER" id="PTHR11241">
    <property type="entry name" value="DEOXYURIDINE 5'-TRIPHOSPHATE NUCLEOTIDOHYDROLASE"/>
    <property type="match status" value="1"/>
</dbReference>
<dbReference type="GO" id="GO:0000287">
    <property type="term" value="F:magnesium ion binding"/>
    <property type="evidence" value="ECO:0007669"/>
    <property type="project" value="UniProtKB-UniRule"/>
</dbReference>
<keyword evidence="5 7" id="KW-0546">Nucleotide metabolism</keyword>
<dbReference type="Gene3D" id="2.70.40.10">
    <property type="match status" value="1"/>
</dbReference>
<dbReference type="GO" id="GO:0046081">
    <property type="term" value="P:dUTP catabolic process"/>
    <property type="evidence" value="ECO:0007669"/>
    <property type="project" value="InterPro"/>
</dbReference>
<evidence type="ECO:0000259" key="8">
    <source>
        <dbReference type="Pfam" id="PF00692"/>
    </source>
</evidence>
<dbReference type="InterPro" id="IPR033704">
    <property type="entry name" value="dUTPase_trimeric"/>
</dbReference>
<dbReference type="EMBL" id="JACOPP010000015">
    <property type="protein sequence ID" value="MBC5734262.1"/>
    <property type="molecule type" value="Genomic_DNA"/>
</dbReference>
<dbReference type="NCBIfam" id="TIGR00576">
    <property type="entry name" value="dut"/>
    <property type="match status" value="1"/>
</dbReference>
<dbReference type="Proteomes" id="UP000661435">
    <property type="component" value="Unassembled WGS sequence"/>
</dbReference>
<comment type="catalytic activity">
    <reaction evidence="6 7">
        <text>dUTP + H2O = dUMP + diphosphate + H(+)</text>
        <dbReference type="Rhea" id="RHEA:10248"/>
        <dbReference type="ChEBI" id="CHEBI:15377"/>
        <dbReference type="ChEBI" id="CHEBI:15378"/>
        <dbReference type="ChEBI" id="CHEBI:33019"/>
        <dbReference type="ChEBI" id="CHEBI:61555"/>
        <dbReference type="ChEBI" id="CHEBI:246422"/>
        <dbReference type="EC" id="3.6.1.23"/>
    </reaction>
</comment>
<gene>
    <name evidence="7 9" type="primary">dut</name>
    <name evidence="9" type="ORF">H8S57_11060</name>
</gene>
<dbReference type="InterPro" id="IPR008181">
    <property type="entry name" value="dUTPase"/>
</dbReference>
<keyword evidence="10" id="KW-1185">Reference proteome</keyword>
<dbReference type="GO" id="GO:0006226">
    <property type="term" value="P:dUMP biosynthetic process"/>
    <property type="evidence" value="ECO:0007669"/>
    <property type="project" value="UniProtKB-UniRule"/>
</dbReference>
<name>A0A8J6JFC8_9FIRM</name>
<keyword evidence="3 7" id="KW-0378">Hydrolase</keyword>
<evidence type="ECO:0000256" key="4">
    <source>
        <dbReference type="ARBA" id="ARBA00022842"/>
    </source>
</evidence>
<dbReference type="CDD" id="cd07557">
    <property type="entry name" value="trimeric_dUTPase"/>
    <property type="match status" value="1"/>
</dbReference>
<evidence type="ECO:0000256" key="5">
    <source>
        <dbReference type="ARBA" id="ARBA00023080"/>
    </source>
</evidence>
<comment type="similarity">
    <text evidence="1 7">Belongs to the dUTPase family.</text>
</comment>
<protein>
    <recommendedName>
        <fullName evidence="7">Deoxyuridine 5'-triphosphate nucleotidohydrolase</fullName>
        <shortName evidence="7">dUTPase</shortName>
        <ecNumber evidence="7">3.6.1.23</ecNumber>
    </recommendedName>
    <alternativeName>
        <fullName evidence="7">dUTP pyrophosphatase</fullName>
    </alternativeName>
</protein>
<keyword evidence="4 7" id="KW-0460">Magnesium</keyword>
<dbReference type="InterPro" id="IPR036157">
    <property type="entry name" value="dUTPase-like_sf"/>
</dbReference>
<comment type="caution">
    <text evidence="9">The sequence shown here is derived from an EMBL/GenBank/DDBJ whole genome shotgun (WGS) entry which is preliminary data.</text>
</comment>
<dbReference type="UniPathway" id="UPA00610">
    <property type="reaction ID" value="UER00666"/>
</dbReference>
<dbReference type="Pfam" id="PF00692">
    <property type="entry name" value="dUTPase"/>
    <property type="match status" value="1"/>
</dbReference>
<dbReference type="HAMAP" id="MF_00116">
    <property type="entry name" value="dUTPase_bact"/>
    <property type="match status" value="1"/>
</dbReference>
<dbReference type="SUPFAM" id="SSF51283">
    <property type="entry name" value="dUTPase-like"/>
    <property type="match status" value="1"/>
</dbReference>
<reference evidence="9" key="1">
    <citation type="submission" date="2020-08" db="EMBL/GenBank/DDBJ databases">
        <title>Genome public.</title>
        <authorList>
            <person name="Liu C."/>
            <person name="Sun Q."/>
        </authorList>
    </citation>
    <scope>NUCLEOTIDE SEQUENCE</scope>
    <source>
        <strain evidence="9">NSJ-51</strain>
    </source>
</reference>
<evidence type="ECO:0000256" key="7">
    <source>
        <dbReference type="HAMAP-Rule" id="MF_00116"/>
    </source>
</evidence>
<comment type="cofactor">
    <cofactor evidence="7">
        <name>Mg(2+)</name>
        <dbReference type="ChEBI" id="CHEBI:18420"/>
    </cofactor>
</comment>
<dbReference type="PANTHER" id="PTHR11241:SF0">
    <property type="entry name" value="DEOXYURIDINE 5'-TRIPHOSPHATE NUCLEOTIDOHYDROLASE"/>
    <property type="match status" value="1"/>
</dbReference>
<evidence type="ECO:0000256" key="6">
    <source>
        <dbReference type="ARBA" id="ARBA00047686"/>
    </source>
</evidence>
<proteinExistence type="inferred from homology"/>
<dbReference type="FunFam" id="2.70.40.10:FF:000002">
    <property type="entry name" value="dUTP diphosphatase"/>
    <property type="match status" value="1"/>
</dbReference>
<dbReference type="EC" id="3.6.1.23" evidence="7"/>
<comment type="function">
    <text evidence="7">This enzyme is involved in nucleotide metabolism: it produces dUMP, the immediate precursor of thymidine nucleotides and it decreases the intracellular concentration of dUTP so that uracil cannot be incorporated into DNA.</text>
</comment>
<feature type="binding site" evidence="7">
    <location>
        <position position="80"/>
    </location>
    <ligand>
        <name>substrate</name>
    </ligand>
</feature>
<comment type="caution">
    <text evidence="7">Lacks conserved residue(s) required for the propagation of feature annotation.</text>
</comment>
<dbReference type="NCBIfam" id="NF001862">
    <property type="entry name" value="PRK00601.1"/>
    <property type="match status" value="1"/>
</dbReference>
<dbReference type="AlphaFoldDB" id="A0A8J6JFC8"/>
<feature type="binding site" evidence="7">
    <location>
        <begin position="67"/>
        <end position="69"/>
    </location>
    <ligand>
        <name>substrate</name>
    </ligand>
</feature>
<evidence type="ECO:0000256" key="2">
    <source>
        <dbReference type="ARBA" id="ARBA00022723"/>
    </source>
</evidence>
<evidence type="ECO:0000256" key="3">
    <source>
        <dbReference type="ARBA" id="ARBA00022801"/>
    </source>
</evidence>